<dbReference type="SUPFAM" id="SSF48264">
    <property type="entry name" value="Cytochrome P450"/>
    <property type="match status" value="1"/>
</dbReference>
<dbReference type="InterPro" id="IPR036396">
    <property type="entry name" value="Cyt_P450_sf"/>
</dbReference>
<sequence>MEPGATVWTCHFDFADALEFDPQLRRLMTQEPVSRVRMPYGEGDAWLVTGYEDVRTVTTDRRFSRDAVAGLDYPRVTPEPNLQAGPISLMDPPAGGRLRRLIAKGFAPRRVEGMRERAQHVVDGLFDAMEAHGSPADLVDHVSAPLPLAVICEVFGIPEAERALLCSRVGAMTRTGPSGREEAQRAAAELRAYFGALAAERRAGPGEDLISALAQARDGDEVLDDQELAGVAVLLLVTGQDPTSYELVNIAYTLLSRPELYARLRERPETLAQALEEFLRFIPFRKEGVGIPRVAVEDVVLSGVRIRAGDVVHVSYLTANRDAGKFRRPDELDLGRPKPAHMTFGWGSHHCLGAPLAAMELQVAFGTLIKRFPGLRLAVPAERVPWNTNSIWRHPLELPVVW</sequence>
<dbReference type="GO" id="GO:0020037">
    <property type="term" value="F:heme binding"/>
    <property type="evidence" value="ECO:0007669"/>
    <property type="project" value="InterPro"/>
</dbReference>
<keyword evidence="2 7" id="KW-0349">Heme</keyword>
<evidence type="ECO:0000256" key="1">
    <source>
        <dbReference type="ARBA" id="ARBA00010617"/>
    </source>
</evidence>
<comment type="similarity">
    <text evidence="1 7">Belongs to the cytochrome P450 family.</text>
</comment>
<dbReference type="Gene3D" id="1.10.630.10">
    <property type="entry name" value="Cytochrome P450"/>
    <property type="match status" value="1"/>
</dbReference>
<dbReference type="InterPro" id="IPR001128">
    <property type="entry name" value="Cyt_P450"/>
</dbReference>
<evidence type="ECO:0000256" key="4">
    <source>
        <dbReference type="ARBA" id="ARBA00023002"/>
    </source>
</evidence>
<dbReference type="GO" id="GO:0004497">
    <property type="term" value="F:monooxygenase activity"/>
    <property type="evidence" value="ECO:0007669"/>
    <property type="project" value="UniProtKB-KW"/>
</dbReference>
<keyword evidence="9" id="KW-1185">Reference proteome</keyword>
<dbReference type="PROSITE" id="PS00086">
    <property type="entry name" value="CYTOCHROME_P450"/>
    <property type="match status" value="1"/>
</dbReference>
<keyword evidence="6 7" id="KW-0503">Monooxygenase</keyword>
<protein>
    <submittedName>
        <fullName evidence="8">Cytochrome</fullName>
    </submittedName>
</protein>
<dbReference type="Proteomes" id="UP000218944">
    <property type="component" value="Unassembled WGS sequence"/>
</dbReference>
<organism evidence="8 9">
    <name type="scientific">Streptomyces albireticuli</name>
    <dbReference type="NCBI Taxonomy" id="1940"/>
    <lineage>
        <taxon>Bacteria</taxon>
        <taxon>Bacillati</taxon>
        <taxon>Actinomycetota</taxon>
        <taxon>Actinomycetes</taxon>
        <taxon>Kitasatosporales</taxon>
        <taxon>Streptomycetaceae</taxon>
        <taxon>Streptomyces</taxon>
    </lineage>
</organism>
<dbReference type="AlphaFoldDB" id="A0A2A2D0P9"/>
<dbReference type="EMBL" id="NSJV01000592">
    <property type="protein sequence ID" value="PAU45091.1"/>
    <property type="molecule type" value="Genomic_DNA"/>
</dbReference>
<dbReference type="InterPro" id="IPR002397">
    <property type="entry name" value="Cyt_P450_B"/>
</dbReference>
<evidence type="ECO:0000256" key="7">
    <source>
        <dbReference type="RuleBase" id="RU000461"/>
    </source>
</evidence>
<accession>A0A2A2D0P9</accession>
<evidence type="ECO:0000313" key="8">
    <source>
        <dbReference type="EMBL" id="PAU45091.1"/>
    </source>
</evidence>
<gene>
    <name evidence="8" type="ORF">CK936_31435</name>
</gene>
<evidence type="ECO:0000256" key="2">
    <source>
        <dbReference type="ARBA" id="ARBA00022617"/>
    </source>
</evidence>
<dbReference type="PRINTS" id="PR00359">
    <property type="entry name" value="BP450"/>
</dbReference>
<keyword evidence="3 7" id="KW-0479">Metal-binding</keyword>
<comment type="caution">
    <text evidence="8">The sequence shown here is derived from an EMBL/GenBank/DDBJ whole genome shotgun (WGS) entry which is preliminary data.</text>
</comment>
<dbReference type="PANTHER" id="PTHR46696">
    <property type="entry name" value="P450, PUTATIVE (EUROFUNG)-RELATED"/>
    <property type="match status" value="1"/>
</dbReference>
<evidence type="ECO:0000256" key="3">
    <source>
        <dbReference type="ARBA" id="ARBA00022723"/>
    </source>
</evidence>
<dbReference type="RefSeq" id="WP_095584338.1">
    <property type="nucleotide sequence ID" value="NZ_JAJQQQ010000018.1"/>
</dbReference>
<dbReference type="InterPro" id="IPR017972">
    <property type="entry name" value="Cyt_P450_CS"/>
</dbReference>
<dbReference type="PANTHER" id="PTHR46696:SF1">
    <property type="entry name" value="CYTOCHROME P450 YJIB-RELATED"/>
    <property type="match status" value="1"/>
</dbReference>
<dbReference type="Pfam" id="PF00067">
    <property type="entry name" value="p450"/>
    <property type="match status" value="1"/>
</dbReference>
<keyword evidence="5 7" id="KW-0408">Iron</keyword>
<evidence type="ECO:0000256" key="5">
    <source>
        <dbReference type="ARBA" id="ARBA00023004"/>
    </source>
</evidence>
<evidence type="ECO:0000256" key="6">
    <source>
        <dbReference type="ARBA" id="ARBA00023033"/>
    </source>
</evidence>
<proteinExistence type="inferred from homology"/>
<name>A0A2A2D0P9_9ACTN</name>
<evidence type="ECO:0000313" key="9">
    <source>
        <dbReference type="Proteomes" id="UP000218944"/>
    </source>
</evidence>
<dbReference type="FunFam" id="1.10.630.10:FF:000018">
    <property type="entry name" value="Cytochrome P450 monooxygenase"/>
    <property type="match status" value="1"/>
</dbReference>
<dbReference type="CDD" id="cd11031">
    <property type="entry name" value="Cyp158A-like"/>
    <property type="match status" value="1"/>
</dbReference>
<keyword evidence="4 7" id="KW-0560">Oxidoreductase</keyword>
<dbReference type="GO" id="GO:0016705">
    <property type="term" value="F:oxidoreductase activity, acting on paired donors, with incorporation or reduction of molecular oxygen"/>
    <property type="evidence" value="ECO:0007669"/>
    <property type="project" value="InterPro"/>
</dbReference>
<dbReference type="GO" id="GO:0005506">
    <property type="term" value="F:iron ion binding"/>
    <property type="evidence" value="ECO:0007669"/>
    <property type="project" value="InterPro"/>
</dbReference>
<reference evidence="8 9" key="1">
    <citation type="submission" date="2017-08" db="EMBL/GenBank/DDBJ databases">
        <title>Genome sequence of Streptomyces albireticuli NRRL B-1670.</title>
        <authorList>
            <person name="Graham D.E."/>
            <person name="Mahan K.M."/>
            <person name="Klingeman D.M."/>
            <person name="Hettich R.L."/>
            <person name="Parry R.J."/>
            <person name="Spain J.C."/>
        </authorList>
    </citation>
    <scope>NUCLEOTIDE SEQUENCE [LARGE SCALE GENOMIC DNA]</scope>
    <source>
        <strain evidence="8 9">NRRL B-1670</strain>
    </source>
</reference>